<evidence type="ECO:0000256" key="9">
    <source>
        <dbReference type="ARBA" id="ARBA00022989"/>
    </source>
</evidence>
<feature type="domain" description="RING-type" evidence="14">
    <location>
        <begin position="88"/>
        <end position="130"/>
    </location>
</feature>
<name>A0A2Z7BP95_9LAMI</name>
<dbReference type="EMBL" id="KV003924">
    <property type="protein sequence ID" value="KZV36136.1"/>
    <property type="molecule type" value="Genomic_DNA"/>
</dbReference>
<reference evidence="15 16" key="1">
    <citation type="journal article" date="2015" name="Proc. Natl. Acad. Sci. U.S.A.">
        <title>The resurrection genome of Boea hygrometrica: A blueprint for survival of dehydration.</title>
        <authorList>
            <person name="Xiao L."/>
            <person name="Yang G."/>
            <person name="Zhang L."/>
            <person name="Yang X."/>
            <person name="Zhao S."/>
            <person name="Ji Z."/>
            <person name="Zhou Q."/>
            <person name="Hu M."/>
            <person name="Wang Y."/>
            <person name="Chen M."/>
            <person name="Xu Y."/>
            <person name="Jin H."/>
            <person name="Xiao X."/>
            <person name="Hu G."/>
            <person name="Bao F."/>
            <person name="Hu Y."/>
            <person name="Wan P."/>
            <person name="Li L."/>
            <person name="Deng X."/>
            <person name="Kuang T."/>
            <person name="Xiang C."/>
            <person name="Zhu J.K."/>
            <person name="Oliver M.J."/>
            <person name="He Y."/>
        </authorList>
    </citation>
    <scope>NUCLEOTIDE SEQUENCE [LARGE SCALE GENOMIC DNA]</scope>
    <source>
        <strain evidence="16">cv. XS01</strain>
    </source>
</reference>
<dbReference type="InterPro" id="IPR013083">
    <property type="entry name" value="Znf_RING/FYVE/PHD"/>
</dbReference>
<keyword evidence="9 13" id="KW-1133">Transmembrane helix</keyword>
<dbReference type="GO" id="GO:0008270">
    <property type="term" value="F:zinc ion binding"/>
    <property type="evidence" value="ECO:0007669"/>
    <property type="project" value="UniProtKB-KW"/>
</dbReference>
<keyword evidence="8" id="KW-0862">Zinc</keyword>
<dbReference type="AlphaFoldDB" id="A0A2Z7BP95"/>
<keyword evidence="16" id="KW-1185">Reference proteome</keyword>
<evidence type="ECO:0000256" key="12">
    <source>
        <dbReference type="PROSITE-ProRule" id="PRU00175"/>
    </source>
</evidence>
<keyword evidence="5" id="KW-0479">Metal-binding</keyword>
<evidence type="ECO:0000256" key="1">
    <source>
        <dbReference type="ARBA" id="ARBA00004167"/>
    </source>
</evidence>
<dbReference type="SUPFAM" id="SSF57850">
    <property type="entry name" value="RING/U-box"/>
    <property type="match status" value="1"/>
</dbReference>
<gene>
    <name evidence="15" type="ORF">F511_20268</name>
</gene>
<evidence type="ECO:0000256" key="2">
    <source>
        <dbReference type="ARBA" id="ARBA00004906"/>
    </source>
</evidence>
<sequence length="207" mass="22672">MPDHVLGIATQVFVMAIIISVIFLFVGLGLLVLIRVCIVGRMLRRGEPNGMVERGGFGSTSMSQEDIEKLPCFDFEEKEKGSSPLGDCAVCLENFRAGEKCRLLPLCNHSFHAECVDSWLLRSPICPICRACADVVNVSESLLGEETSSEVQTAENGPGNEAFVQISDCETGSNRRFEIVDFRGNRGIGNVSQVVVETESIERQENV</sequence>
<evidence type="ECO:0000256" key="10">
    <source>
        <dbReference type="ARBA" id="ARBA00023136"/>
    </source>
</evidence>
<dbReference type="PROSITE" id="PS50089">
    <property type="entry name" value="ZF_RING_2"/>
    <property type="match status" value="1"/>
</dbReference>
<dbReference type="CDD" id="cd16461">
    <property type="entry name" value="RING-H2_EL5-like"/>
    <property type="match status" value="1"/>
</dbReference>
<keyword evidence="10 13" id="KW-0472">Membrane</keyword>
<dbReference type="OrthoDB" id="8062037at2759"/>
<dbReference type="GO" id="GO:0016740">
    <property type="term" value="F:transferase activity"/>
    <property type="evidence" value="ECO:0007669"/>
    <property type="project" value="UniProtKB-KW"/>
</dbReference>
<keyword evidence="4 13" id="KW-0812">Transmembrane</keyword>
<evidence type="ECO:0000256" key="4">
    <source>
        <dbReference type="ARBA" id="ARBA00022692"/>
    </source>
</evidence>
<keyword evidence="7" id="KW-0833">Ubl conjugation pathway</keyword>
<evidence type="ECO:0000313" key="16">
    <source>
        <dbReference type="Proteomes" id="UP000250235"/>
    </source>
</evidence>
<keyword evidence="6 12" id="KW-0863">Zinc-finger</keyword>
<comment type="similarity">
    <text evidence="11">Belongs to the RING-type zinc finger family. ATL subfamily.</text>
</comment>
<dbReference type="SMART" id="SM00184">
    <property type="entry name" value="RING"/>
    <property type="match status" value="1"/>
</dbReference>
<evidence type="ECO:0000259" key="14">
    <source>
        <dbReference type="PROSITE" id="PS50089"/>
    </source>
</evidence>
<dbReference type="GO" id="GO:0016020">
    <property type="term" value="C:membrane"/>
    <property type="evidence" value="ECO:0007669"/>
    <property type="project" value="UniProtKB-SubCell"/>
</dbReference>
<accession>A0A2Z7BP95</accession>
<feature type="transmembrane region" description="Helical" evidence="13">
    <location>
        <begin position="12"/>
        <end position="38"/>
    </location>
</feature>
<evidence type="ECO:0000256" key="5">
    <source>
        <dbReference type="ARBA" id="ARBA00022723"/>
    </source>
</evidence>
<comment type="subcellular location">
    <subcellularLocation>
        <location evidence="1">Membrane</location>
        <topology evidence="1">Single-pass membrane protein</topology>
    </subcellularLocation>
</comment>
<dbReference type="Gene3D" id="3.30.40.10">
    <property type="entry name" value="Zinc/RING finger domain, C3HC4 (zinc finger)"/>
    <property type="match status" value="1"/>
</dbReference>
<dbReference type="InterPro" id="IPR001841">
    <property type="entry name" value="Znf_RING"/>
</dbReference>
<proteinExistence type="inferred from homology"/>
<dbReference type="Pfam" id="PF13639">
    <property type="entry name" value="zf-RING_2"/>
    <property type="match status" value="1"/>
</dbReference>
<comment type="pathway">
    <text evidence="2">Protein modification; protein ubiquitination.</text>
</comment>
<evidence type="ECO:0000256" key="8">
    <source>
        <dbReference type="ARBA" id="ARBA00022833"/>
    </source>
</evidence>
<dbReference type="PANTHER" id="PTHR45768:SF61">
    <property type="entry name" value="RING-H2 FINGER PROTEIN ATL18"/>
    <property type="match status" value="1"/>
</dbReference>
<evidence type="ECO:0000256" key="3">
    <source>
        <dbReference type="ARBA" id="ARBA00022679"/>
    </source>
</evidence>
<dbReference type="Proteomes" id="UP000250235">
    <property type="component" value="Unassembled WGS sequence"/>
</dbReference>
<evidence type="ECO:0000313" key="15">
    <source>
        <dbReference type="EMBL" id="KZV36136.1"/>
    </source>
</evidence>
<evidence type="ECO:0000256" key="11">
    <source>
        <dbReference type="ARBA" id="ARBA00024209"/>
    </source>
</evidence>
<dbReference type="PANTHER" id="PTHR45768">
    <property type="entry name" value="E3 UBIQUITIN-PROTEIN LIGASE RNF13-LIKE"/>
    <property type="match status" value="1"/>
</dbReference>
<protein>
    <recommendedName>
        <fullName evidence="14">RING-type domain-containing protein</fullName>
    </recommendedName>
</protein>
<evidence type="ECO:0000256" key="6">
    <source>
        <dbReference type="ARBA" id="ARBA00022771"/>
    </source>
</evidence>
<organism evidence="15 16">
    <name type="scientific">Dorcoceras hygrometricum</name>
    <dbReference type="NCBI Taxonomy" id="472368"/>
    <lineage>
        <taxon>Eukaryota</taxon>
        <taxon>Viridiplantae</taxon>
        <taxon>Streptophyta</taxon>
        <taxon>Embryophyta</taxon>
        <taxon>Tracheophyta</taxon>
        <taxon>Spermatophyta</taxon>
        <taxon>Magnoliopsida</taxon>
        <taxon>eudicotyledons</taxon>
        <taxon>Gunneridae</taxon>
        <taxon>Pentapetalae</taxon>
        <taxon>asterids</taxon>
        <taxon>lamiids</taxon>
        <taxon>Lamiales</taxon>
        <taxon>Gesneriaceae</taxon>
        <taxon>Didymocarpoideae</taxon>
        <taxon>Trichosporeae</taxon>
        <taxon>Loxocarpinae</taxon>
        <taxon>Dorcoceras</taxon>
    </lineage>
</organism>
<evidence type="ECO:0000256" key="13">
    <source>
        <dbReference type="SAM" id="Phobius"/>
    </source>
</evidence>
<evidence type="ECO:0000256" key="7">
    <source>
        <dbReference type="ARBA" id="ARBA00022786"/>
    </source>
</evidence>
<keyword evidence="3" id="KW-0808">Transferase</keyword>